<evidence type="ECO:0000256" key="7">
    <source>
        <dbReference type="ARBA" id="ARBA00022840"/>
    </source>
</evidence>
<dbReference type="Gene3D" id="3.30.450.20">
    <property type="entry name" value="PAS domain"/>
    <property type="match status" value="1"/>
</dbReference>
<comment type="catalytic activity">
    <reaction evidence="1">
        <text>ATP + protein L-histidine = ADP + protein N-phospho-L-histidine.</text>
        <dbReference type="EC" id="2.7.13.3"/>
    </reaction>
</comment>
<dbReference type="SUPFAM" id="SSF50998">
    <property type="entry name" value="Quinoprotein alcohol dehydrogenase-like"/>
    <property type="match status" value="1"/>
</dbReference>
<dbReference type="InterPro" id="IPR003594">
    <property type="entry name" value="HATPase_dom"/>
</dbReference>
<dbReference type="SUPFAM" id="SSF47384">
    <property type="entry name" value="Homodimeric domain of signal transducing histidine kinase"/>
    <property type="match status" value="1"/>
</dbReference>
<dbReference type="Pfam" id="PF00072">
    <property type="entry name" value="Response_reg"/>
    <property type="match status" value="1"/>
</dbReference>
<dbReference type="GO" id="GO:0005524">
    <property type="term" value="F:ATP binding"/>
    <property type="evidence" value="ECO:0007669"/>
    <property type="project" value="UniProtKB-KW"/>
</dbReference>
<dbReference type="SUPFAM" id="SSF63829">
    <property type="entry name" value="Calcium-dependent phosphotriesterase"/>
    <property type="match status" value="1"/>
</dbReference>
<dbReference type="SUPFAM" id="SSF55874">
    <property type="entry name" value="ATPase domain of HSP90 chaperone/DNA topoisomerase II/histidine kinase"/>
    <property type="match status" value="1"/>
</dbReference>
<organism evidence="15 16">
    <name type="scientific">Solidesulfovibrio carbinolicus</name>
    <dbReference type="NCBI Taxonomy" id="296842"/>
    <lineage>
        <taxon>Bacteria</taxon>
        <taxon>Pseudomonadati</taxon>
        <taxon>Thermodesulfobacteriota</taxon>
        <taxon>Desulfovibrionia</taxon>
        <taxon>Desulfovibrionales</taxon>
        <taxon>Desulfovibrionaceae</taxon>
        <taxon>Solidesulfovibrio</taxon>
    </lineage>
</organism>
<evidence type="ECO:0000256" key="2">
    <source>
        <dbReference type="ARBA" id="ARBA00012438"/>
    </source>
</evidence>
<evidence type="ECO:0000259" key="14">
    <source>
        <dbReference type="PROSITE" id="PS50110"/>
    </source>
</evidence>
<dbReference type="SUPFAM" id="SSF52172">
    <property type="entry name" value="CheY-like"/>
    <property type="match status" value="1"/>
</dbReference>
<evidence type="ECO:0000259" key="13">
    <source>
        <dbReference type="PROSITE" id="PS50109"/>
    </source>
</evidence>
<dbReference type="Gene3D" id="3.30.565.10">
    <property type="entry name" value="Histidine kinase-like ATPase, C-terminal domain"/>
    <property type="match status" value="1"/>
</dbReference>
<dbReference type="SUPFAM" id="SSF55785">
    <property type="entry name" value="PYP-like sensor domain (PAS domain)"/>
    <property type="match status" value="1"/>
</dbReference>
<evidence type="ECO:0000256" key="1">
    <source>
        <dbReference type="ARBA" id="ARBA00000085"/>
    </source>
</evidence>
<dbReference type="InterPro" id="IPR036097">
    <property type="entry name" value="HisK_dim/P_sf"/>
</dbReference>
<dbReference type="Pfam" id="PF00512">
    <property type="entry name" value="HisKA"/>
    <property type="match status" value="1"/>
</dbReference>
<dbReference type="InterPro" id="IPR011110">
    <property type="entry name" value="Reg_prop"/>
</dbReference>
<dbReference type="InterPro" id="IPR035965">
    <property type="entry name" value="PAS-like_dom_sf"/>
</dbReference>
<comment type="subunit">
    <text evidence="9">At low DSF concentrations, interacts with RpfF.</text>
</comment>
<dbReference type="FunFam" id="1.10.287.130:FF:000002">
    <property type="entry name" value="Two-component osmosensing histidine kinase"/>
    <property type="match status" value="1"/>
</dbReference>
<keyword evidence="3 11" id="KW-0597">Phosphoprotein</keyword>
<dbReference type="InterPro" id="IPR011006">
    <property type="entry name" value="CheY-like_superfamily"/>
</dbReference>
<accession>A0A4P6HMA1</accession>
<dbReference type="Pfam" id="PF02518">
    <property type="entry name" value="HATPase_c"/>
    <property type="match status" value="1"/>
</dbReference>
<keyword evidence="4" id="KW-0808">Transferase</keyword>
<dbReference type="InterPro" id="IPR015943">
    <property type="entry name" value="WD40/YVTN_repeat-like_dom_sf"/>
</dbReference>
<dbReference type="InterPro" id="IPR000014">
    <property type="entry name" value="PAS"/>
</dbReference>
<keyword evidence="7" id="KW-0067">ATP-binding</keyword>
<dbReference type="PRINTS" id="PR00344">
    <property type="entry name" value="BCTRLSENSOR"/>
</dbReference>
<dbReference type="Gene3D" id="3.40.50.2300">
    <property type="match status" value="1"/>
</dbReference>
<dbReference type="Gene3D" id="2.130.10.10">
    <property type="entry name" value="YVTN repeat-like/Quinoprotein amine dehydrogenase"/>
    <property type="match status" value="2"/>
</dbReference>
<dbReference type="InterPro" id="IPR011123">
    <property type="entry name" value="Y_Y_Y"/>
</dbReference>
<dbReference type="InterPro" id="IPR003661">
    <property type="entry name" value="HisK_dim/P_dom"/>
</dbReference>
<dbReference type="InterPro" id="IPR036890">
    <property type="entry name" value="HATPase_C_sf"/>
</dbReference>
<dbReference type="Pfam" id="PF07494">
    <property type="entry name" value="Reg_prop"/>
    <property type="match status" value="5"/>
</dbReference>
<evidence type="ECO:0000256" key="3">
    <source>
        <dbReference type="ARBA" id="ARBA00022553"/>
    </source>
</evidence>
<evidence type="ECO:0000256" key="12">
    <source>
        <dbReference type="SAM" id="Coils"/>
    </source>
</evidence>
<dbReference type="CDD" id="cd17546">
    <property type="entry name" value="REC_hyHK_CKI1_RcsC-like"/>
    <property type="match status" value="1"/>
</dbReference>
<evidence type="ECO:0000256" key="9">
    <source>
        <dbReference type="ARBA" id="ARBA00064003"/>
    </source>
</evidence>
<evidence type="ECO:0000256" key="11">
    <source>
        <dbReference type="PROSITE-ProRule" id="PRU00169"/>
    </source>
</evidence>
<keyword evidence="6" id="KW-0418">Kinase</keyword>
<dbReference type="FunFam" id="3.30.565.10:FF:000010">
    <property type="entry name" value="Sensor histidine kinase RcsC"/>
    <property type="match status" value="1"/>
</dbReference>
<dbReference type="KEGG" id="dcb:C3Y92_11135"/>
<evidence type="ECO:0000256" key="4">
    <source>
        <dbReference type="ARBA" id="ARBA00022679"/>
    </source>
</evidence>
<dbReference type="CDD" id="cd00082">
    <property type="entry name" value="HisKA"/>
    <property type="match status" value="1"/>
</dbReference>
<reference evidence="15 16" key="1">
    <citation type="submission" date="2018-02" db="EMBL/GenBank/DDBJ databases">
        <title>Genome sequence of Desulfovibrio carbinolicus DSM 3852.</title>
        <authorList>
            <person name="Wilbanks E."/>
            <person name="Skennerton C.T."/>
            <person name="Orphan V.J."/>
        </authorList>
    </citation>
    <scope>NUCLEOTIDE SEQUENCE [LARGE SCALE GENOMIC DNA]</scope>
    <source>
        <strain evidence="15 16">DSM 3852</strain>
    </source>
</reference>
<dbReference type="Gene3D" id="1.10.287.130">
    <property type="match status" value="1"/>
</dbReference>
<evidence type="ECO:0000256" key="6">
    <source>
        <dbReference type="ARBA" id="ARBA00022777"/>
    </source>
</evidence>
<dbReference type="OrthoDB" id="9778496at2"/>
<dbReference type="CDD" id="cd16922">
    <property type="entry name" value="HATPase_EvgS-ArcB-TorS-like"/>
    <property type="match status" value="1"/>
</dbReference>
<dbReference type="EC" id="2.7.13.3" evidence="2"/>
<dbReference type="EMBL" id="CP026538">
    <property type="protein sequence ID" value="QAZ67744.1"/>
    <property type="molecule type" value="Genomic_DNA"/>
</dbReference>
<dbReference type="InterPro" id="IPR013783">
    <property type="entry name" value="Ig-like_fold"/>
</dbReference>
<keyword evidence="16" id="KW-1185">Reference proteome</keyword>
<dbReference type="Gene3D" id="2.60.40.10">
    <property type="entry name" value="Immunoglobulins"/>
    <property type="match status" value="1"/>
</dbReference>
<dbReference type="PROSITE" id="PS50109">
    <property type="entry name" value="HIS_KIN"/>
    <property type="match status" value="1"/>
</dbReference>
<evidence type="ECO:0000256" key="10">
    <source>
        <dbReference type="ARBA" id="ARBA00068150"/>
    </source>
</evidence>
<feature type="modified residue" description="4-aspartylphosphate" evidence="11">
    <location>
        <position position="1344"/>
    </location>
</feature>
<dbReference type="Proteomes" id="UP000293296">
    <property type="component" value="Chromosome"/>
</dbReference>
<dbReference type="PANTHER" id="PTHR43547">
    <property type="entry name" value="TWO-COMPONENT HISTIDINE KINASE"/>
    <property type="match status" value="1"/>
</dbReference>
<dbReference type="InterPro" id="IPR001789">
    <property type="entry name" value="Sig_transdc_resp-reg_receiver"/>
</dbReference>
<dbReference type="InterPro" id="IPR005467">
    <property type="entry name" value="His_kinase_dom"/>
</dbReference>
<keyword evidence="12" id="KW-0175">Coiled coil</keyword>
<dbReference type="PANTHER" id="PTHR43547:SF2">
    <property type="entry name" value="HYBRID SIGNAL TRANSDUCTION HISTIDINE KINASE C"/>
    <property type="match status" value="1"/>
</dbReference>
<dbReference type="SMART" id="SM00388">
    <property type="entry name" value="HisKA"/>
    <property type="match status" value="1"/>
</dbReference>
<evidence type="ECO:0000256" key="8">
    <source>
        <dbReference type="ARBA" id="ARBA00023012"/>
    </source>
</evidence>
<keyword evidence="8" id="KW-0902">Two-component regulatory system</keyword>
<keyword evidence="5" id="KW-0547">Nucleotide-binding</keyword>
<dbReference type="CDD" id="cd00146">
    <property type="entry name" value="PKD"/>
    <property type="match status" value="1"/>
</dbReference>
<gene>
    <name evidence="15" type="ORF">C3Y92_11135</name>
</gene>
<dbReference type="CDD" id="cd00130">
    <property type="entry name" value="PAS"/>
    <property type="match status" value="1"/>
</dbReference>
<dbReference type="Pfam" id="PF07495">
    <property type="entry name" value="Y_Y_Y"/>
    <property type="match status" value="1"/>
</dbReference>
<proteinExistence type="predicted"/>
<dbReference type="SMART" id="SM00448">
    <property type="entry name" value="REC"/>
    <property type="match status" value="1"/>
</dbReference>
<evidence type="ECO:0000313" key="15">
    <source>
        <dbReference type="EMBL" id="QAZ67744.1"/>
    </source>
</evidence>
<name>A0A4P6HMA1_9BACT</name>
<dbReference type="PROSITE" id="PS50110">
    <property type="entry name" value="RESPONSE_REGULATORY"/>
    <property type="match status" value="1"/>
</dbReference>
<dbReference type="SMART" id="SM00387">
    <property type="entry name" value="HATPase_c"/>
    <property type="match status" value="1"/>
</dbReference>
<feature type="domain" description="Histidine kinase" evidence="13">
    <location>
        <begin position="1049"/>
        <end position="1267"/>
    </location>
</feature>
<dbReference type="InterPro" id="IPR004358">
    <property type="entry name" value="Sig_transdc_His_kin-like_C"/>
</dbReference>
<evidence type="ECO:0000256" key="5">
    <source>
        <dbReference type="ARBA" id="ARBA00022741"/>
    </source>
</evidence>
<dbReference type="NCBIfam" id="TIGR00229">
    <property type="entry name" value="sensory_box"/>
    <property type="match status" value="1"/>
</dbReference>
<feature type="domain" description="Response regulatory" evidence="14">
    <location>
        <begin position="1295"/>
        <end position="1414"/>
    </location>
</feature>
<protein>
    <recommendedName>
        <fullName evidence="10">Sensory/regulatory protein RpfC</fullName>
        <ecNumber evidence="2">2.7.13.3</ecNumber>
    </recommendedName>
</protein>
<evidence type="ECO:0000313" key="16">
    <source>
        <dbReference type="Proteomes" id="UP000293296"/>
    </source>
</evidence>
<dbReference type="InterPro" id="IPR011047">
    <property type="entry name" value="Quinoprotein_ADH-like_sf"/>
</dbReference>
<dbReference type="GO" id="GO:0000155">
    <property type="term" value="F:phosphorelay sensor kinase activity"/>
    <property type="evidence" value="ECO:0007669"/>
    <property type="project" value="InterPro"/>
</dbReference>
<sequence>MNRGKPIEFLPVLLHIPSVFSSLGGITSSNPRTGNTCATTMTQPRSSDAASLLRPGLSLLLGLYALISFLVLPPSAHGNSQPRFQRLSLEQGLSQSYVVCMAQDKLGFLWIGTYDGLNRYDGTNVVVYRNTPGRPDSLPDNSIRTLFVDPEDGTLLVGTKNGGLAVYDREADRFRPYPAATPYPSGDVDKEIRAIARDGSGNLWVGGATGLARISPAGIVEAVALSDQNGNAVKSPVIAIKARADGSLFVATSRSVHAVNLADGQATPLLPGPLGELPADARINGIACDGPDTLWVLTEIHGAYRFNQATGRSDHHLPGLATWFAFRDSWGGLFIGTNRGLARMWPDPDHPGKLLPSMAVNNPLDPESLSQDEVLCALEDTGGLLWFGTYSGGVSRYNPAYQAFSVYRAGPGLPTALSGSAVSAVAQESADVVWVGTRYNGLNRIDRRTGEVTVFRHDPANPDSLADDGVNCLRFDRQGRLWIGATDRGLDRYDPGSGRFIHYRHDPQNPESISQNKIWWIAEDEEGILWLGSSSGGLNRFDPATGKAKVYRHDPQNPASLSHNRVRHITPAPGGILWIGTNGGLNRFDKSTETFTHWEHDPDNANSLSNNRVTPILLDPSGALWIGTDAGLNRFEPRTGRFQRVTMANGLANDGIQGMLQDKDGNLWCSTFRGLFRYSPGSGEVRNYSDRDGLAGLEFWMNAYAQGKNGEMFFGGTNGLTTFFPSRIRPNPHAPPVVLTGLSIRNKPYAANPVTVSNLALGHEDNVLELSFAALDFADPPRNLFSHKLEGFDPEFSPPAGNNTVTYTNLSPGEYRLRVRACNNDGVWNETGLTLAIAVAPPFWGTWWFRALAGLAALALLHGGYRLRVSALEKRRRELEETVRRRTADLENEIEDRKAAEEALHRSRLSFSAIFQFSPLAVTISEEQSARMLRVNEAFSQLTGIPADQAIGHTSEELGFWERFEDRQQLLIELQVADSVTNRELAFRHADGRRIIGLCSCTVIEAFERRCLLMLIADITERKALESELLAARERAEQGNRAKSDFLANMSHEIRTPMNAIMGMADLLADTPLTPRQKRYVDIFQHSGQILMRVINDILDLSKLEAGKLTLEPEPFDLPEALFQTCAVFTPQAEEKGLPLYCDLDPGLPRQVYGDPIRLTQIVANLLANACKFTHAGEIRLSATATPLGPSAFLLRLTCRDTGVGIAPDDIARVCDNFFQVGGNQRRGTGLGLAISKRLTELMQGELSIQSVLGQGATVTATVRLEVAAEAASGALAPETQAVAELSDAGGQPWRVLLADDSVGNRQVVSLFLENQPVILEEVENGQDALDRFKKGGIDIVLMDHVMPILDGLTAVRAMREHEWASGLGPTPIIGITARAFPEDEAACLEAGCSAYLSKPVRRSALLAAMQGLLGRQDD</sequence>
<feature type="coiled-coil region" evidence="12">
    <location>
        <begin position="869"/>
        <end position="896"/>
    </location>
</feature>